<keyword evidence="1" id="KW-1133">Transmembrane helix</keyword>
<keyword evidence="3" id="KW-1185">Reference proteome</keyword>
<evidence type="ECO:0000256" key="1">
    <source>
        <dbReference type="SAM" id="Phobius"/>
    </source>
</evidence>
<organism evidence="2 3">
    <name type="scientific">Sphingomonas pseudosanguinis</name>
    <dbReference type="NCBI Taxonomy" id="413712"/>
    <lineage>
        <taxon>Bacteria</taxon>
        <taxon>Pseudomonadati</taxon>
        <taxon>Pseudomonadota</taxon>
        <taxon>Alphaproteobacteria</taxon>
        <taxon>Sphingomonadales</taxon>
        <taxon>Sphingomonadaceae</taxon>
        <taxon>Sphingomonas</taxon>
    </lineage>
</organism>
<evidence type="ECO:0000313" key="2">
    <source>
        <dbReference type="EMBL" id="MBB3878402.1"/>
    </source>
</evidence>
<comment type="caution">
    <text evidence="2">The sequence shown here is derived from an EMBL/GenBank/DDBJ whole genome shotgun (WGS) entry which is preliminary data.</text>
</comment>
<dbReference type="Proteomes" id="UP000538670">
    <property type="component" value="Unassembled WGS sequence"/>
</dbReference>
<name>A0A7W6A729_9SPHN</name>
<accession>A0A7W6A729</accession>
<keyword evidence="1" id="KW-0812">Transmembrane</keyword>
<feature type="transmembrane region" description="Helical" evidence="1">
    <location>
        <begin position="6"/>
        <end position="22"/>
    </location>
</feature>
<proteinExistence type="predicted"/>
<protein>
    <submittedName>
        <fullName evidence="2">Uncharacterized protein</fullName>
    </submittedName>
</protein>
<keyword evidence="1" id="KW-0472">Membrane</keyword>
<reference evidence="2 3" key="1">
    <citation type="submission" date="2020-08" db="EMBL/GenBank/DDBJ databases">
        <title>Genomic Encyclopedia of Type Strains, Phase IV (KMG-IV): sequencing the most valuable type-strain genomes for metagenomic binning, comparative biology and taxonomic classification.</title>
        <authorList>
            <person name="Goeker M."/>
        </authorList>
    </citation>
    <scope>NUCLEOTIDE SEQUENCE [LARGE SCALE GENOMIC DNA]</scope>
    <source>
        <strain evidence="2 3">DSM 19512</strain>
    </source>
</reference>
<gene>
    <name evidence="2" type="ORF">GGR48_000805</name>
</gene>
<sequence length="45" mass="5043">MIDGFVLLLTHGLMLIAAWRLLGRRDLDNEAPDPHAGYKGRRPDA</sequence>
<dbReference type="EMBL" id="JACIDH010000001">
    <property type="protein sequence ID" value="MBB3878402.1"/>
    <property type="molecule type" value="Genomic_DNA"/>
</dbReference>
<dbReference type="AlphaFoldDB" id="A0A7W6A729"/>
<dbReference type="RefSeq" id="WP_183950553.1">
    <property type="nucleotide sequence ID" value="NZ_JACIDH010000001.1"/>
</dbReference>
<evidence type="ECO:0000313" key="3">
    <source>
        <dbReference type="Proteomes" id="UP000538670"/>
    </source>
</evidence>